<dbReference type="EMBL" id="JAQQLF010000011">
    <property type="protein sequence ID" value="MDC7717554.1"/>
    <property type="molecule type" value="Genomic_DNA"/>
</dbReference>
<sequence length="146" mass="15858">MTKVDRQVLSGKQHAMGIKYRDRHIGLADGSADAAYQFLDAIHINIRFACLVREPGRASGGVQSWGSADKFLSCRAQRAEHSGYIVGQSNRAARGMPMSRCIAACQAGTMPIECNKMSCLLVFFWLNAAACRNGAILFVGGYLSLK</sequence>
<keyword evidence="1" id="KW-0812">Transmembrane</keyword>
<evidence type="ECO:0000256" key="1">
    <source>
        <dbReference type="SAM" id="Phobius"/>
    </source>
</evidence>
<comment type="caution">
    <text evidence="2">The sequence shown here is derived from an EMBL/GenBank/DDBJ whole genome shotgun (WGS) entry which is preliminary data.</text>
</comment>
<keyword evidence="1" id="KW-0472">Membrane</keyword>
<proteinExistence type="predicted"/>
<accession>A0ABT5IY97</accession>
<dbReference type="RefSeq" id="WP_272751869.1">
    <property type="nucleotide sequence ID" value="NZ_JAQQLF010000011.1"/>
</dbReference>
<name>A0ABT5IY97_9NEIS</name>
<keyword evidence="3" id="KW-1185">Reference proteome</keyword>
<evidence type="ECO:0000313" key="2">
    <source>
        <dbReference type="EMBL" id="MDC7717554.1"/>
    </source>
</evidence>
<dbReference type="Proteomes" id="UP001219956">
    <property type="component" value="Unassembled WGS sequence"/>
</dbReference>
<evidence type="ECO:0000313" key="3">
    <source>
        <dbReference type="Proteomes" id="UP001219956"/>
    </source>
</evidence>
<keyword evidence="1" id="KW-1133">Transmembrane helix</keyword>
<feature type="transmembrane region" description="Helical" evidence="1">
    <location>
        <begin position="120"/>
        <end position="143"/>
    </location>
</feature>
<gene>
    <name evidence="2" type="ORF">PQU95_10055</name>
</gene>
<reference evidence="2 3" key="1">
    <citation type="submission" date="2023-01" db="EMBL/GenBank/DDBJ databases">
        <title>Novel species of the genus Vogesella isolated from rivers.</title>
        <authorList>
            <person name="Lu H."/>
        </authorList>
    </citation>
    <scope>NUCLEOTIDE SEQUENCE [LARGE SCALE GENOMIC DNA]</scope>
    <source>
        <strain evidence="2 3">DC21W</strain>
    </source>
</reference>
<protein>
    <submittedName>
        <fullName evidence="2">Uncharacterized protein</fullName>
    </submittedName>
</protein>
<organism evidence="2 3">
    <name type="scientific">Vogesella aquatica</name>
    <dbReference type="NCBI Taxonomy" id="2984206"/>
    <lineage>
        <taxon>Bacteria</taxon>
        <taxon>Pseudomonadati</taxon>
        <taxon>Pseudomonadota</taxon>
        <taxon>Betaproteobacteria</taxon>
        <taxon>Neisseriales</taxon>
        <taxon>Chromobacteriaceae</taxon>
        <taxon>Vogesella</taxon>
    </lineage>
</organism>